<evidence type="ECO:0000256" key="33">
    <source>
        <dbReference type="ARBA" id="ARBA00048778"/>
    </source>
</evidence>
<comment type="catalytic activity">
    <reaction evidence="33">
        <text>ATP + H2O = ADP + phosphate + H(+)</text>
        <dbReference type="Rhea" id="RHEA:13065"/>
        <dbReference type="ChEBI" id="CHEBI:15377"/>
        <dbReference type="ChEBI" id="CHEBI:15378"/>
        <dbReference type="ChEBI" id="CHEBI:30616"/>
        <dbReference type="ChEBI" id="CHEBI:43474"/>
        <dbReference type="ChEBI" id="CHEBI:456216"/>
    </reaction>
    <physiologicalReaction direction="left-to-right" evidence="33">
        <dbReference type="Rhea" id="RHEA:13066"/>
    </physiologicalReaction>
</comment>
<keyword evidence="47" id="KW-1185">Reference proteome</keyword>
<dbReference type="Proteomes" id="UP001190640">
    <property type="component" value="Chromosome 6"/>
</dbReference>
<evidence type="ECO:0000256" key="44">
    <source>
        <dbReference type="PIRSR" id="PIRSR600407-2"/>
    </source>
</evidence>
<evidence type="ECO:0000256" key="7">
    <source>
        <dbReference type="ARBA" id="ARBA00012148"/>
    </source>
</evidence>
<evidence type="ECO:0000256" key="25">
    <source>
        <dbReference type="ARBA" id="ARBA00047297"/>
    </source>
</evidence>
<dbReference type="FunFam" id="3.30.420.40:FF:000068">
    <property type="entry name" value="Ectonucleoside triphosphate diphosphohydrolase 1"/>
    <property type="match status" value="1"/>
</dbReference>
<dbReference type="GO" id="GO:0017111">
    <property type="term" value="F:ribonucleoside triphosphate phosphatase activity"/>
    <property type="evidence" value="ECO:0007669"/>
    <property type="project" value="TreeGrafter"/>
</dbReference>
<evidence type="ECO:0000256" key="27">
    <source>
        <dbReference type="ARBA" id="ARBA00047627"/>
    </source>
</evidence>
<comment type="similarity">
    <text evidence="5 45">Belongs to the GDA1/CD39 NTPase family.</text>
</comment>
<evidence type="ECO:0000256" key="23">
    <source>
        <dbReference type="ARBA" id="ARBA00044314"/>
    </source>
</evidence>
<dbReference type="Gene3D" id="3.30.420.150">
    <property type="entry name" value="Exopolyphosphatase. Domain 2"/>
    <property type="match status" value="1"/>
</dbReference>
<evidence type="ECO:0000256" key="34">
    <source>
        <dbReference type="ARBA" id="ARBA00048790"/>
    </source>
</evidence>
<comment type="catalytic activity">
    <reaction evidence="28">
        <text>a ribonucleoside 5'-triphosphate + H2O = a ribonucleoside 5'-diphosphate + phosphate + H(+)</text>
        <dbReference type="Rhea" id="RHEA:23680"/>
        <dbReference type="ChEBI" id="CHEBI:15377"/>
        <dbReference type="ChEBI" id="CHEBI:15378"/>
        <dbReference type="ChEBI" id="CHEBI:43474"/>
        <dbReference type="ChEBI" id="CHEBI:57930"/>
        <dbReference type="ChEBI" id="CHEBI:61557"/>
    </reaction>
    <physiologicalReaction direction="left-to-right" evidence="28">
        <dbReference type="Rhea" id="RHEA:23681"/>
    </physiologicalReaction>
</comment>
<evidence type="ECO:0000256" key="22">
    <source>
        <dbReference type="ARBA" id="ARBA00044280"/>
    </source>
</evidence>
<keyword evidence="12 44" id="KW-0067">ATP-binding</keyword>
<comment type="catalytic activity">
    <reaction evidence="31">
        <text>IDP + H2O = IMP + phosphate + H(+)</text>
        <dbReference type="Rhea" id="RHEA:35207"/>
        <dbReference type="ChEBI" id="CHEBI:15377"/>
        <dbReference type="ChEBI" id="CHEBI:15378"/>
        <dbReference type="ChEBI" id="CHEBI:43474"/>
        <dbReference type="ChEBI" id="CHEBI:58053"/>
        <dbReference type="ChEBI" id="CHEBI:58280"/>
    </reaction>
    <physiologicalReaction direction="left-to-right" evidence="31">
        <dbReference type="Rhea" id="RHEA:35208"/>
    </physiologicalReaction>
</comment>
<evidence type="ECO:0000256" key="30">
    <source>
        <dbReference type="ARBA" id="ARBA00048153"/>
    </source>
</evidence>
<evidence type="ECO:0000256" key="37">
    <source>
        <dbReference type="ARBA" id="ARBA00049189"/>
    </source>
</evidence>
<evidence type="ECO:0000256" key="5">
    <source>
        <dbReference type="ARBA" id="ARBA00009283"/>
    </source>
</evidence>
<evidence type="ECO:0000256" key="28">
    <source>
        <dbReference type="ARBA" id="ARBA00047940"/>
    </source>
</evidence>
<keyword evidence="16" id="KW-1015">Disulfide bond</keyword>
<keyword evidence="11" id="KW-0106">Calcium</keyword>
<feature type="transmembrane region" description="Helical" evidence="46">
    <location>
        <begin position="20"/>
        <end position="39"/>
    </location>
</feature>
<gene>
    <name evidence="48" type="primary">ENTPD1</name>
</gene>
<evidence type="ECO:0000256" key="9">
    <source>
        <dbReference type="ARBA" id="ARBA00022741"/>
    </source>
</evidence>
<evidence type="ECO:0000256" key="42">
    <source>
        <dbReference type="ARBA" id="ARBA00049526"/>
    </source>
</evidence>
<comment type="catalytic activity">
    <reaction evidence="26">
        <text>UTP + H2O = UDP + phosphate + H(+)</text>
        <dbReference type="Rhea" id="RHEA:64900"/>
        <dbReference type="ChEBI" id="CHEBI:15377"/>
        <dbReference type="ChEBI" id="CHEBI:15378"/>
        <dbReference type="ChEBI" id="CHEBI:43474"/>
        <dbReference type="ChEBI" id="CHEBI:46398"/>
        <dbReference type="ChEBI" id="CHEBI:58223"/>
    </reaction>
    <physiologicalReaction direction="left-to-right" evidence="26">
        <dbReference type="Rhea" id="RHEA:64901"/>
    </physiologicalReaction>
</comment>
<evidence type="ECO:0000313" key="47">
    <source>
        <dbReference type="Proteomes" id="UP001190640"/>
    </source>
</evidence>
<evidence type="ECO:0000256" key="8">
    <source>
        <dbReference type="ARBA" id="ARBA00022692"/>
    </source>
</evidence>
<evidence type="ECO:0000256" key="2">
    <source>
        <dbReference type="ARBA" id="ARBA00001946"/>
    </source>
</evidence>
<comment type="subcellular location">
    <subcellularLocation>
        <location evidence="4">Membrane</location>
        <location evidence="4">Caveola</location>
    </subcellularLocation>
    <subcellularLocation>
        <location evidence="3">Membrane</location>
        <topology evidence="3">Multi-pass membrane protein</topology>
    </subcellularLocation>
</comment>
<dbReference type="InterPro" id="IPR000407">
    <property type="entry name" value="GDA1_CD39_NTPase"/>
</dbReference>
<evidence type="ECO:0000256" key="46">
    <source>
        <dbReference type="SAM" id="Phobius"/>
    </source>
</evidence>
<comment type="catalytic activity">
    <reaction evidence="34">
        <text>a ribonucleoside 5'-diphosphate + H2O = a ribonucleoside 5'-phosphate + phosphate + H(+)</text>
        <dbReference type="Rhea" id="RHEA:36799"/>
        <dbReference type="ChEBI" id="CHEBI:15377"/>
        <dbReference type="ChEBI" id="CHEBI:15378"/>
        <dbReference type="ChEBI" id="CHEBI:43474"/>
        <dbReference type="ChEBI" id="CHEBI:57930"/>
        <dbReference type="ChEBI" id="CHEBI:58043"/>
    </reaction>
    <physiologicalReaction direction="left-to-right" evidence="34">
        <dbReference type="Rhea" id="RHEA:36800"/>
    </physiologicalReaction>
</comment>
<evidence type="ECO:0000256" key="29">
    <source>
        <dbReference type="ARBA" id="ARBA00048136"/>
    </source>
</evidence>
<comment type="cofactor">
    <cofactor evidence="2">
        <name>Mg(2+)</name>
        <dbReference type="ChEBI" id="CHEBI:18420"/>
    </cofactor>
</comment>
<evidence type="ECO:0000256" key="36">
    <source>
        <dbReference type="ARBA" id="ARBA00049117"/>
    </source>
</evidence>
<dbReference type="GO" id="GO:0045134">
    <property type="term" value="F:UDP phosphatase activity"/>
    <property type="evidence" value="ECO:0007669"/>
    <property type="project" value="TreeGrafter"/>
</dbReference>
<organism evidence="47 48">
    <name type="scientific">Eublepharis macularius</name>
    <name type="common">Leopard gecko</name>
    <name type="synonym">Cyrtodactylus macularius</name>
    <dbReference type="NCBI Taxonomy" id="481883"/>
    <lineage>
        <taxon>Eukaryota</taxon>
        <taxon>Metazoa</taxon>
        <taxon>Chordata</taxon>
        <taxon>Craniata</taxon>
        <taxon>Vertebrata</taxon>
        <taxon>Euteleostomi</taxon>
        <taxon>Lepidosauria</taxon>
        <taxon>Squamata</taxon>
        <taxon>Bifurcata</taxon>
        <taxon>Gekkota</taxon>
        <taxon>Eublepharidae</taxon>
        <taxon>Eublepharinae</taxon>
        <taxon>Eublepharis</taxon>
    </lineage>
</organism>
<evidence type="ECO:0000256" key="31">
    <source>
        <dbReference type="ARBA" id="ARBA00048279"/>
    </source>
</evidence>
<comment type="catalytic activity">
    <reaction evidence="41">
        <text>UDP + H2O = UMP + phosphate + H(+)</text>
        <dbReference type="Rhea" id="RHEA:64876"/>
        <dbReference type="ChEBI" id="CHEBI:15377"/>
        <dbReference type="ChEBI" id="CHEBI:15378"/>
        <dbReference type="ChEBI" id="CHEBI:43474"/>
        <dbReference type="ChEBI" id="CHEBI:57865"/>
        <dbReference type="ChEBI" id="CHEBI:58223"/>
    </reaction>
    <physiologicalReaction direction="left-to-right" evidence="41">
        <dbReference type="Rhea" id="RHEA:64877"/>
    </physiologicalReaction>
</comment>
<reference evidence="48" key="1">
    <citation type="submission" date="2025-08" db="UniProtKB">
        <authorList>
            <consortium name="RefSeq"/>
        </authorList>
    </citation>
    <scope>IDENTIFICATION</scope>
    <source>
        <tissue evidence="48">Blood</tissue>
    </source>
</reference>
<feature type="binding site" evidence="44">
    <location>
        <begin position="216"/>
        <end position="220"/>
    </location>
    <ligand>
        <name>ATP</name>
        <dbReference type="ChEBI" id="CHEBI:30616"/>
    </ligand>
</feature>
<evidence type="ECO:0000256" key="20">
    <source>
        <dbReference type="ARBA" id="ARBA00042147"/>
    </source>
</evidence>
<comment type="catalytic activity">
    <reaction evidence="37">
        <text>ITP + H2O = IDP + phosphate + H(+)</text>
        <dbReference type="Rhea" id="RHEA:28330"/>
        <dbReference type="ChEBI" id="CHEBI:15377"/>
        <dbReference type="ChEBI" id="CHEBI:15378"/>
        <dbReference type="ChEBI" id="CHEBI:43474"/>
        <dbReference type="ChEBI" id="CHEBI:58280"/>
        <dbReference type="ChEBI" id="CHEBI:61402"/>
    </reaction>
    <physiologicalReaction direction="left-to-right" evidence="37">
        <dbReference type="Rhea" id="RHEA:28331"/>
    </physiologicalReaction>
</comment>
<evidence type="ECO:0000256" key="38">
    <source>
        <dbReference type="ARBA" id="ARBA00049315"/>
    </source>
</evidence>
<name>A0AA97JJQ6_EUBMA</name>
<keyword evidence="8 46" id="KW-0812">Transmembrane</keyword>
<dbReference type="GO" id="GO:0004382">
    <property type="term" value="F:GDP phosphatase activity"/>
    <property type="evidence" value="ECO:0007669"/>
    <property type="project" value="TreeGrafter"/>
</dbReference>
<evidence type="ECO:0000256" key="3">
    <source>
        <dbReference type="ARBA" id="ARBA00004141"/>
    </source>
</evidence>
<evidence type="ECO:0000256" key="1">
    <source>
        <dbReference type="ARBA" id="ARBA00001913"/>
    </source>
</evidence>
<evidence type="ECO:0000256" key="13">
    <source>
        <dbReference type="ARBA" id="ARBA00022842"/>
    </source>
</evidence>
<evidence type="ECO:0000256" key="14">
    <source>
        <dbReference type="ARBA" id="ARBA00022989"/>
    </source>
</evidence>
<evidence type="ECO:0000256" key="17">
    <source>
        <dbReference type="ARBA" id="ARBA00023180"/>
    </source>
</evidence>
<comment type="cofactor">
    <cofactor evidence="1">
        <name>Ca(2+)</name>
        <dbReference type="ChEBI" id="CHEBI:29108"/>
    </cofactor>
</comment>
<evidence type="ECO:0000256" key="15">
    <source>
        <dbReference type="ARBA" id="ARBA00023136"/>
    </source>
</evidence>
<keyword evidence="14 46" id="KW-1133">Transmembrane helix</keyword>
<protein>
    <recommendedName>
        <fullName evidence="18">Ectonucleoside triphosphate diphosphohydrolase 1</fullName>
        <ecNumber evidence="7">3.6.1.5</ecNumber>
    </recommendedName>
    <alternativeName>
        <fullName evidence="23">ATP diphosphohydrolase</fullName>
    </alternativeName>
    <alternativeName>
        <fullName evidence="20">Ecto-ATP diphosphohydrolase 1</fullName>
    </alternativeName>
    <alternativeName>
        <fullName evidence="21">Ecto-apyrase</fullName>
    </alternativeName>
    <alternativeName>
        <fullName evidence="19">Lymphoid cell activation antigen</fullName>
    </alternativeName>
    <alternativeName>
        <fullName evidence="22">Nucleoside triphosphate diphosphohydrolase 1</fullName>
    </alternativeName>
</protein>
<evidence type="ECO:0000256" key="40">
    <source>
        <dbReference type="ARBA" id="ARBA00049373"/>
    </source>
</evidence>
<evidence type="ECO:0000256" key="4">
    <source>
        <dbReference type="ARBA" id="ARBA00004345"/>
    </source>
</evidence>
<dbReference type="Pfam" id="PF01150">
    <property type="entry name" value="GDA1_CD39"/>
    <property type="match status" value="1"/>
</dbReference>
<dbReference type="CTD" id="953"/>
<dbReference type="Gene3D" id="3.30.420.40">
    <property type="match status" value="1"/>
</dbReference>
<dbReference type="PANTHER" id="PTHR11782:SF32">
    <property type="entry name" value="ECTONUCLEOSIDE TRIPHOSPHATE DIPHOSPHOHYDROLASE 1"/>
    <property type="match status" value="1"/>
</dbReference>
<keyword evidence="10 45" id="KW-0378">Hydrolase</keyword>
<dbReference type="GeneID" id="129332858"/>
<dbReference type="PANTHER" id="PTHR11782">
    <property type="entry name" value="ADENOSINE/GUANOSINE DIPHOSPHATASE"/>
    <property type="match status" value="1"/>
</dbReference>
<dbReference type="GO" id="GO:0005901">
    <property type="term" value="C:caveola"/>
    <property type="evidence" value="ECO:0007669"/>
    <property type="project" value="UniProtKB-SubCell"/>
</dbReference>
<dbReference type="AlphaFoldDB" id="A0AA97JJQ6"/>
<evidence type="ECO:0000313" key="48">
    <source>
        <dbReference type="RefSeq" id="XP_054840130.1"/>
    </source>
</evidence>
<keyword evidence="17" id="KW-0325">Glycoprotein</keyword>
<comment type="catalytic activity">
    <reaction evidence="36">
        <text>GTP + H2O = GDP + phosphate + H(+)</text>
        <dbReference type="Rhea" id="RHEA:19669"/>
        <dbReference type="ChEBI" id="CHEBI:15377"/>
        <dbReference type="ChEBI" id="CHEBI:15378"/>
        <dbReference type="ChEBI" id="CHEBI:37565"/>
        <dbReference type="ChEBI" id="CHEBI:43474"/>
        <dbReference type="ChEBI" id="CHEBI:58189"/>
    </reaction>
    <physiologicalReaction direction="left-to-right" evidence="36">
        <dbReference type="Rhea" id="RHEA:19670"/>
    </physiologicalReaction>
</comment>
<comment type="catalytic activity">
    <reaction evidence="39">
        <text>GTP + 2 H2O = GMP + 2 phosphate + 2 H(+)</text>
        <dbReference type="Rhea" id="RHEA:64904"/>
        <dbReference type="ChEBI" id="CHEBI:15377"/>
        <dbReference type="ChEBI" id="CHEBI:15378"/>
        <dbReference type="ChEBI" id="CHEBI:37565"/>
        <dbReference type="ChEBI" id="CHEBI:43474"/>
        <dbReference type="ChEBI" id="CHEBI:58115"/>
    </reaction>
    <physiologicalReaction direction="left-to-right" evidence="39">
        <dbReference type="Rhea" id="RHEA:64905"/>
    </physiologicalReaction>
</comment>
<accession>A0AA97JJQ6</accession>
<keyword evidence="9 44" id="KW-0547">Nucleotide-binding</keyword>
<proteinExistence type="inferred from homology"/>
<dbReference type="PROSITE" id="PS01238">
    <property type="entry name" value="GDA1_CD39_NTPASE"/>
    <property type="match status" value="1"/>
</dbReference>
<evidence type="ECO:0000256" key="18">
    <source>
        <dbReference type="ARBA" id="ARBA00039600"/>
    </source>
</evidence>
<evidence type="ECO:0000256" key="32">
    <source>
        <dbReference type="ARBA" id="ARBA00048517"/>
    </source>
</evidence>
<comment type="subunit">
    <text evidence="6">Homodimer; disulfide-linked.</text>
</comment>
<evidence type="ECO:0000256" key="26">
    <source>
        <dbReference type="ARBA" id="ARBA00047358"/>
    </source>
</evidence>
<evidence type="ECO:0000256" key="21">
    <source>
        <dbReference type="ARBA" id="ARBA00042196"/>
    </source>
</evidence>
<dbReference type="GO" id="GO:0005524">
    <property type="term" value="F:ATP binding"/>
    <property type="evidence" value="ECO:0007669"/>
    <property type="project" value="UniProtKB-KW"/>
</dbReference>
<evidence type="ECO:0000256" key="24">
    <source>
        <dbReference type="ARBA" id="ARBA00045877"/>
    </source>
</evidence>
<evidence type="ECO:0000256" key="39">
    <source>
        <dbReference type="ARBA" id="ARBA00049333"/>
    </source>
</evidence>
<evidence type="ECO:0000256" key="41">
    <source>
        <dbReference type="ARBA" id="ARBA00049502"/>
    </source>
</evidence>
<comment type="catalytic activity">
    <reaction evidence="32">
        <text>ATP + 2 H2O = AMP + 2 phosphate + 2 H(+)</text>
        <dbReference type="Rhea" id="RHEA:20988"/>
        <dbReference type="ChEBI" id="CHEBI:15377"/>
        <dbReference type="ChEBI" id="CHEBI:15378"/>
        <dbReference type="ChEBI" id="CHEBI:30616"/>
        <dbReference type="ChEBI" id="CHEBI:43474"/>
        <dbReference type="ChEBI" id="CHEBI:456215"/>
    </reaction>
    <physiologicalReaction direction="left-to-right" evidence="32">
        <dbReference type="Rhea" id="RHEA:20989"/>
    </physiologicalReaction>
</comment>
<comment type="catalytic activity">
    <reaction evidence="30">
        <text>GDP + H2O = GMP + phosphate + H(+)</text>
        <dbReference type="Rhea" id="RHEA:22156"/>
        <dbReference type="ChEBI" id="CHEBI:15377"/>
        <dbReference type="ChEBI" id="CHEBI:15378"/>
        <dbReference type="ChEBI" id="CHEBI:43474"/>
        <dbReference type="ChEBI" id="CHEBI:58115"/>
        <dbReference type="ChEBI" id="CHEBI:58189"/>
    </reaction>
    <physiologicalReaction direction="left-to-right" evidence="30">
        <dbReference type="Rhea" id="RHEA:22157"/>
    </physiologicalReaction>
</comment>
<evidence type="ECO:0000256" key="43">
    <source>
        <dbReference type="PIRSR" id="PIRSR600407-1"/>
    </source>
</evidence>
<dbReference type="RefSeq" id="XP_054840130.1">
    <property type="nucleotide sequence ID" value="XM_054984155.1"/>
</dbReference>
<comment type="catalytic activity">
    <reaction evidence="29">
        <text>CDP + H2O = CMP + phosphate + H(+)</text>
        <dbReference type="Rhea" id="RHEA:64880"/>
        <dbReference type="ChEBI" id="CHEBI:15377"/>
        <dbReference type="ChEBI" id="CHEBI:15378"/>
        <dbReference type="ChEBI" id="CHEBI:43474"/>
        <dbReference type="ChEBI" id="CHEBI:58069"/>
        <dbReference type="ChEBI" id="CHEBI:60377"/>
    </reaction>
    <physiologicalReaction direction="left-to-right" evidence="29">
        <dbReference type="Rhea" id="RHEA:64881"/>
    </physiologicalReaction>
</comment>
<evidence type="ECO:0000256" key="6">
    <source>
        <dbReference type="ARBA" id="ARBA00011748"/>
    </source>
</evidence>
<keyword evidence="15 46" id="KW-0472">Membrane</keyword>
<comment type="catalytic activity">
    <reaction evidence="27">
        <text>ITP + 2 H2O = IMP + 2 phosphate + 2 H(+)</text>
        <dbReference type="Rhea" id="RHEA:77735"/>
        <dbReference type="ChEBI" id="CHEBI:15377"/>
        <dbReference type="ChEBI" id="CHEBI:15378"/>
        <dbReference type="ChEBI" id="CHEBI:43474"/>
        <dbReference type="ChEBI" id="CHEBI:58053"/>
        <dbReference type="ChEBI" id="CHEBI:61402"/>
    </reaction>
    <physiologicalReaction direction="left-to-right" evidence="27">
        <dbReference type="Rhea" id="RHEA:77736"/>
    </physiologicalReaction>
</comment>
<evidence type="ECO:0000256" key="11">
    <source>
        <dbReference type="ARBA" id="ARBA00022837"/>
    </source>
</evidence>
<comment type="catalytic activity">
    <reaction evidence="40">
        <text>CTP + 2 H2O = CMP + 2 phosphate + 2 H(+)</text>
        <dbReference type="Rhea" id="RHEA:64908"/>
        <dbReference type="ChEBI" id="CHEBI:15377"/>
        <dbReference type="ChEBI" id="CHEBI:15378"/>
        <dbReference type="ChEBI" id="CHEBI:37563"/>
        <dbReference type="ChEBI" id="CHEBI:43474"/>
        <dbReference type="ChEBI" id="CHEBI:60377"/>
    </reaction>
    <physiologicalReaction direction="left-to-right" evidence="40">
        <dbReference type="Rhea" id="RHEA:64909"/>
    </physiologicalReaction>
</comment>
<keyword evidence="13" id="KW-0460">Magnesium</keyword>
<comment type="catalytic activity">
    <reaction evidence="38">
        <text>UTP + 2 H2O = UMP + 2 phosphate + 2 H(+)</text>
        <dbReference type="Rhea" id="RHEA:64896"/>
        <dbReference type="ChEBI" id="CHEBI:15377"/>
        <dbReference type="ChEBI" id="CHEBI:15378"/>
        <dbReference type="ChEBI" id="CHEBI:43474"/>
        <dbReference type="ChEBI" id="CHEBI:46398"/>
        <dbReference type="ChEBI" id="CHEBI:57865"/>
    </reaction>
    <physiologicalReaction direction="left-to-right" evidence="38">
        <dbReference type="Rhea" id="RHEA:64897"/>
    </physiologicalReaction>
</comment>
<comment type="catalytic activity">
    <reaction evidence="35">
        <text>CTP + H2O = CDP + phosphate + H(+)</text>
        <dbReference type="Rhea" id="RHEA:29387"/>
        <dbReference type="ChEBI" id="CHEBI:15377"/>
        <dbReference type="ChEBI" id="CHEBI:15378"/>
        <dbReference type="ChEBI" id="CHEBI:37563"/>
        <dbReference type="ChEBI" id="CHEBI:43474"/>
        <dbReference type="ChEBI" id="CHEBI:58069"/>
    </reaction>
    <physiologicalReaction direction="left-to-right" evidence="35">
        <dbReference type="Rhea" id="RHEA:29388"/>
    </physiologicalReaction>
</comment>
<feature type="active site" description="Proton acceptor" evidence="43">
    <location>
        <position position="175"/>
    </location>
</feature>
<evidence type="ECO:0000256" key="10">
    <source>
        <dbReference type="ARBA" id="ARBA00022801"/>
    </source>
</evidence>
<evidence type="ECO:0000256" key="35">
    <source>
        <dbReference type="ARBA" id="ARBA00049104"/>
    </source>
</evidence>
<feature type="transmembrane region" description="Helical" evidence="46">
    <location>
        <begin position="475"/>
        <end position="497"/>
    </location>
</feature>
<comment type="function">
    <text evidence="24">Catalyzes the hydrolysis of both di- and triphosphate nucleotides (NDPs and NTPs) and hydrolyze NTPs to nucleotide monophosphates (NMPs) in two distinct successive phosphate-releasing steps, with NDPs as intermediates and participates in the regulation of extracellular levels of nucleotides. By hydrolyzing proinflammatory ATP and platelet-activating ADP to AMP, it blocks platelet aggregation and supports blood flow.</text>
</comment>
<sequence length="508" mass="56295">MDTIIPGSKPRRRFPSKSALILGLLLGVALVGLIAVIVAQNHATRKNNKYGIVLDAGSSHTSMYVYQWPAEKANDTGIVKQVEVCEVKGPGISSYAHDAEKAGMSLKQCMDRAKAVVPAGKSQETPVYLGATAGMRLLRMQNKDAAEKVLSEVEAALRLYPFSFQGARILSGGEEGAYGWITVNYLLGNFKESILPRLLPHIFSSRGTTGALDLGGASTQITFVPDQEKIESQGDIVNFYLYGKNYTVYTHSFLCYGKDQALRLKLVKDIQGKLSERYPDPCFHPGYKRTVKVSDLLTNPCTAGTFPSPSFLNIEVEGTGNYENCQGSIQRIFNLTHCPYSKCSFNGIFLPPVQGEFAAFSAFYYVMDFLNVTTAPMDEAVQKIKAFCSKPWDEVKAEFPGVKEKYLSEYCFAGVYIMLLLGKSYHFTEENWSYIHFLGKIGNSDAGWTLGYMLNLTNMIPAEKPYTLPLSHITYISLLVICSLMVAALLLLGFLFFHQPKCMRKAII</sequence>
<evidence type="ECO:0000256" key="12">
    <source>
        <dbReference type="ARBA" id="ARBA00022840"/>
    </source>
</evidence>
<dbReference type="KEGG" id="emc:129332858"/>
<dbReference type="GO" id="GO:0004050">
    <property type="term" value="F:apyrase activity"/>
    <property type="evidence" value="ECO:0007669"/>
    <property type="project" value="UniProtKB-EC"/>
</dbReference>
<evidence type="ECO:0000256" key="16">
    <source>
        <dbReference type="ARBA" id="ARBA00023157"/>
    </source>
</evidence>
<comment type="catalytic activity">
    <reaction evidence="25">
        <text>a ribonucleoside 5'-triphosphate + 2 H2O = a ribonucleoside 5'-phosphate + 2 phosphate + 2 H(+)</text>
        <dbReference type="Rhea" id="RHEA:36795"/>
        <dbReference type="ChEBI" id="CHEBI:15377"/>
        <dbReference type="ChEBI" id="CHEBI:15378"/>
        <dbReference type="ChEBI" id="CHEBI:43474"/>
        <dbReference type="ChEBI" id="CHEBI:58043"/>
        <dbReference type="ChEBI" id="CHEBI:61557"/>
        <dbReference type="EC" id="3.6.1.5"/>
    </reaction>
    <physiologicalReaction direction="left-to-right" evidence="25">
        <dbReference type="Rhea" id="RHEA:36796"/>
    </physiologicalReaction>
</comment>
<dbReference type="EC" id="3.6.1.5" evidence="7"/>
<evidence type="ECO:0000256" key="19">
    <source>
        <dbReference type="ARBA" id="ARBA00041335"/>
    </source>
</evidence>
<comment type="catalytic activity">
    <reaction evidence="42">
        <text>ADP + H2O = AMP + phosphate + H(+)</text>
        <dbReference type="Rhea" id="RHEA:61436"/>
        <dbReference type="ChEBI" id="CHEBI:15377"/>
        <dbReference type="ChEBI" id="CHEBI:15378"/>
        <dbReference type="ChEBI" id="CHEBI:43474"/>
        <dbReference type="ChEBI" id="CHEBI:456215"/>
        <dbReference type="ChEBI" id="CHEBI:456216"/>
    </reaction>
    <physiologicalReaction direction="left-to-right" evidence="42">
        <dbReference type="Rhea" id="RHEA:61437"/>
    </physiologicalReaction>
</comment>
<dbReference type="GO" id="GO:0009134">
    <property type="term" value="P:nucleoside diphosphate catabolic process"/>
    <property type="evidence" value="ECO:0007669"/>
    <property type="project" value="TreeGrafter"/>
</dbReference>
<evidence type="ECO:0000256" key="45">
    <source>
        <dbReference type="RuleBase" id="RU003833"/>
    </source>
</evidence>